<dbReference type="Gene3D" id="1.10.10.10">
    <property type="entry name" value="Winged helix-like DNA-binding domain superfamily/Winged helix DNA-binding domain"/>
    <property type="match status" value="1"/>
</dbReference>
<dbReference type="InterPro" id="IPR013249">
    <property type="entry name" value="RNA_pol_sigma70_r4_t2"/>
</dbReference>
<protein>
    <submittedName>
        <fullName evidence="8">RNA polymerase sigma factor</fullName>
    </submittedName>
</protein>
<keyword evidence="4" id="KW-0238">DNA-binding</keyword>
<keyword evidence="9" id="KW-1185">Reference proteome</keyword>
<dbReference type="RefSeq" id="WP_315727278.1">
    <property type="nucleotide sequence ID" value="NZ_JAVUPU010000007.1"/>
</dbReference>
<keyword evidence="2" id="KW-0805">Transcription regulation</keyword>
<evidence type="ECO:0000256" key="5">
    <source>
        <dbReference type="ARBA" id="ARBA00023163"/>
    </source>
</evidence>
<dbReference type="InterPro" id="IPR013325">
    <property type="entry name" value="RNA_pol_sigma_r2"/>
</dbReference>
<dbReference type="Gene3D" id="1.10.1740.10">
    <property type="match status" value="1"/>
</dbReference>
<keyword evidence="5" id="KW-0804">Transcription</keyword>
<evidence type="ECO:0000256" key="1">
    <source>
        <dbReference type="ARBA" id="ARBA00010641"/>
    </source>
</evidence>
<dbReference type="SUPFAM" id="SSF88659">
    <property type="entry name" value="Sigma3 and sigma4 domains of RNA polymerase sigma factors"/>
    <property type="match status" value="1"/>
</dbReference>
<dbReference type="Pfam" id="PF08281">
    <property type="entry name" value="Sigma70_r4_2"/>
    <property type="match status" value="1"/>
</dbReference>
<accession>A0ABU3Q9U2</accession>
<feature type="domain" description="RNA polymerase sigma factor 70 region 4 type 2" evidence="7">
    <location>
        <begin position="122"/>
        <end position="173"/>
    </location>
</feature>
<dbReference type="InterPro" id="IPR013324">
    <property type="entry name" value="RNA_pol_sigma_r3/r4-like"/>
</dbReference>
<dbReference type="Proteomes" id="UP001259572">
    <property type="component" value="Unassembled WGS sequence"/>
</dbReference>
<sequence length="181" mass="19834">MVRTTARILDEYLVASARAGDRRSMEQLVQRWQARLVAHAWRLTGDFDGAHEAAQLGWIEIGRGLGRLQDGRAFPAWAYRIVSRICARQVGDAIGRRRLAEAVAAQPEVGPAEIGGELDAARLRAAIRALPPEQRAAVALFYFEDMGVAEVAVALNVPAGTVKTRLMHARRKLRAALEGES</sequence>
<dbReference type="PANTHER" id="PTHR43133">
    <property type="entry name" value="RNA POLYMERASE ECF-TYPE SIGMA FACTO"/>
    <property type="match status" value="1"/>
</dbReference>
<dbReference type="InterPro" id="IPR039425">
    <property type="entry name" value="RNA_pol_sigma-70-like"/>
</dbReference>
<organism evidence="8 9">
    <name type="scientific">Sphingosinicella rhizophila</name>
    <dbReference type="NCBI Taxonomy" id="3050082"/>
    <lineage>
        <taxon>Bacteria</taxon>
        <taxon>Pseudomonadati</taxon>
        <taxon>Pseudomonadota</taxon>
        <taxon>Alphaproteobacteria</taxon>
        <taxon>Sphingomonadales</taxon>
        <taxon>Sphingosinicellaceae</taxon>
        <taxon>Sphingosinicella</taxon>
    </lineage>
</organism>
<evidence type="ECO:0000259" key="6">
    <source>
        <dbReference type="Pfam" id="PF04542"/>
    </source>
</evidence>
<dbReference type="PANTHER" id="PTHR43133:SF8">
    <property type="entry name" value="RNA POLYMERASE SIGMA FACTOR HI_1459-RELATED"/>
    <property type="match status" value="1"/>
</dbReference>
<dbReference type="NCBIfam" id="TIGR02937">
    <property type="entry name" value="sigma70-ECF"/>
    <property type="match status" value="1"/>
</dbReference>
<evidence type="ECO:0000256" key="3">
    <source>
        <dbReference type="ARBA" id="ARBA00023082"/>
    </source>
</evidence>
<evidence type="ECO:0000256" key="4">
    <source>
        <dbReference type="ARBA" id="ARBA00023125"/>
    </source>
</evidence>
<proteinExistence type="inferred from homology"/>
<name>A0ABU3Q9U2_9SPHN</name>
<evidence type="ECO:0000313" key="8">
    <source>
        <dbReference type="EMBL" id="MDT9600180.1"/>
    </source>
</evidence>
<gene>
    <name evidence="8" type="ORF">RQX22_14560</name>
</gene>
<dbReference type="Pfam" id="PF04542">
    <property type="entry name" value="Sigma70_r2"/>
    <property type="match status" value="1"/>
</dbReference>
<dbReference type="InterPro" id="IPR007627">
    <property type="entry name" value="RNA_pol_sigma70_r2"/>
</dbReference>
<evidence type="ECO:0000259" key="7">
    <source>
        <dbReference type="Pfam" id="PF08281"/>
    </source>
</evidence>
<dbReference type="CDD" id="cd06171">
    <property type="entry name" value="Sigma70_r4"/>
    <property type="match status" value="1"/>
</dbReference>
<dbReference type="SUPFAM" id="SSF88946">
    <property type="entry name" value="Sigma2 domain of RNA polymerase sigma factors"/>
    <property type="match status" value="1"/>
</dbReference>
<dbReference type="InterPro" id="IPR014284">
    <property type="entry name" value="RNA_pol_sigma-70_dom"/>
</dbReference>
<evidence type="ECO:0000256" key="2">
    <source>
        <dbReference type="ARBA" id="ARBA00023015"/>
    </source>
</evidence>
<evidence type="ECO:0000313" key="9">
    <source>
        <dbReference type="Proteomes" id="UP001259572"/>
    </source>
</evidence>
<reference evidence="8 9" key="1">
    <citation type="submission" date="2023-05" db="EMBL/GenBank/DDBJ databases">
        <authorList>
            <person name="Guo Y."/>
        </authorList>
    </citation>
    <scope>NUCLEOTIDE SEQUENCE [LARGE SCALE GENOMIC DNA]</scope>
    <source>
        <strain evidence="8 9">GR2756</strain>
    </source>
</reference>
<dbReference type="EMBL" id="JAVUPU010000007">
    <property type="protein sequence ID" value="MDT9600180.1"/>
    <property type="molecule type" value="Genomic_DNA"/>
</dbReference>
<comment type="similarity">
    <text evidence="1">Belongs to the sigma-70 factor family. ECF subfamily.</text>
</comment>
<dbReference type="InterPro" id="IPR036388">
    <property type="entry name" value="WH-like_DNA-bd_sf"/>
</dbReference>
<keyword evidence="3" id="KW-0731">Sigma factor</keyword>
<comment type="caution">
    <text evidence="8">The sequence shown here is derived from an EMBL/GenBank/DDBJ whole genome shotgun (WGS) entry which is preliminary data.</text>
</comment>
<feature type="domain" description="RNA polymerase sigma-70 region 2" evidence="6">
    <location>
        <begin position="28"/>
        <end position="89"/>
    </location>
</feature>